<proteinExistence type="predicted"/>
<accession>W9Z4J9</accession>
<dbReference type="VEuPathDB" id="FungiDB:FOMG_20031"/>
<reference evidence="1" key="2">
    <citation type="submission" date="2014-02" db="EMBL/GenBank/DDBJ databases">
        <title>Annotation of the Genome Sequence of Fusarium oxysporum f. sp. melonis 26406.</title>
        <authorList>
            <consortium name="The Broad Institute Genomics Platform"/>
            <person name="Ma L.-J."/>
            <person name="Corby-Kistler H."/>
            <person name="Broz K."/>
            <person name="Gale L.R."/>
            <person name="Jonkers W."/>
            <person name="O'Donnell K."/>
            <person name="Ploetz R."/>
            <person name="Steinberg C."/>
            <person name="Schwartz D.C."/>
            <person name="VanEtten H."/>
            <person name="Zhou S."/>
            <person name="Young S.K."/>
            <person name="Zeng Q."/>
            <person name="Gargeya S."/>
            <person name="Fitzgerald M."/>
            <person name="Abouelleil A."/>
            <person name="Alvarado L."/>
            <person name="Chapman S.B."/>
            <person name="Gainer-Dewar J."/>
            <person name="Goldberg J."/>
            <person name="Griggs A."/>
            <person name="Gujja S."/>
            <person name="Hansen M."/>
            <person name="Howarth C."/>
            <person name="Imamovic A."/>
            <person name="Ireland A."/>
            <person name="Larimer J."/>
            <person name="McCowan C."/>
            <person name="Murphy C."/>
            <person name="Pearson M."/>
            <person name="Poon T.W."/>
            <person name="Priest M."/>
            <person name="Roberts A."/>
            <person name="Saif S."/>
            <person name="Shea T."/>
            <person name="Sykes S."/>
            <person name="Wortman J."/>
            <person name="Nusbaum C."/>
            <person name="Birren B."/>
        </authorList>
    </citation>
    <scope>NUCLEOTIDE SEQUENCE</scope>
    <source>
        <strain evidence="1">26406</strain>
    </source>
</reference>
<dbReference type="Proteomes" id="UP000030703">
    <property type="component" value="Unassembled WGS sequence"/>
</dbReference>
<sequence>MRSPSRIGLFLPFHLPLMPSSRSPRRLFVVQTCTSERAMWLPASPAAS</sequence>
<dbReference type="HOGENOM" id="CLU_3160034_0_0_1"/>
<gene>
    <name evidence="1" type="ORF">FOMG_20031</name>
</gene>
<dbReference type="AlphaFoldDB" id="W9Z4J9"/>
<protein>
    <submittedName>
        <fullName evidence="1">Uncharacterized protein</fullName>
    </submittedName>
</protein>
<dbReference type="EMBL" id="KI981253">
    <property type="protein sequence ID" value="EXK23188.1"/>
    <property type="molecule type" value="Genomic_DNA"/>
</dbReference>
<organism evidence="1">
    <name type="scientific">Fusarium oxysporum f. sp. melonis 26406</name>
    <dbReference type="NCBI Taxonomy" id="1089452"/>
    <lineage>
        <taxon>Eukaryota</taxon>
        <taxon>Fungi</taxon>
        <taxon>Dikarya</taxon>
        <taxon>Ascomycota</taxon>
        <taxon>Pezizomycotina</taxon>
        <taxon>Sordariomycetes</taxon>
        <taxon>Hypocreomycetidae</taxon>
        <taxon>Hypocreales</taxon>
        <taxon>Nectriaceae</taxon>
        <taxon>Fusarium</taxon>
        <taxon>Fusarium oxysporum species complex</taxon>
    </lineage>
</organism>
<reference evidence="1" key="1">
    <citation type="submission" date="2012-04" db="EMBL/GenBank/DDBJ databases">
        <title>The Genome Sequence of Fusarium oxysporum melonis.</title>
        <authorList>
            <consortium name="The Broad Institute Genome Sequencing Platform"/>
            <person name="Ma L.-J."/>
            <person name="Gale L.R."/>
            <person name="Schwartz D.C."/>
            <person name="Zhou S."/>
            <person name="Corby-Kistler H."/>
            <person name="Young S.K."/>
            <person name="Zeng Q."/>
            <person name="Gargeya S."/>
            <person name="Fitzgerald M."/>
            <person name="Haas B."/>
            <person name="Abouelleil A."/>
            <person name="Alvarado L."/>
            <person name="Arachchi H.M."/>
            <person name="Berlin A."/>
            <person name="Brown A."/>
            <person name="Chapman S.B."/>
            <person name="Chen Z."/>
            <person name="Dunbar C."/>
            <person name="Freedman E."/>
            <person name="Gearin G."/>
            <person name="Goldberg J."/>
            <person name="Griggs A."/>
            <person name="Gujja S."/>
            <person name="Heiman D."/>
            <person name="Howarth C."/>
            <person name="Larson L."/>
            <person name="Lui A."/>
            <person name="MacDonald P.J.P."/>
            <person name="Montmayeur A."/>
            <person name="Murphy C."/>
            <person name="Neiman D."/>
            <person name="Pearson M."/>
            <person name="Priest M."/>
            <person name="Roberts A."/>
            <person name="Saif S."/>
            <person name="Shea T."/>
            <person name="Shenoy N."/>
            <person name="Sisk P."/>
            <person name="Stolte C."/>
            <person name="Sykes S."/>
            <person name="Wortman J."/>
            <person name="Nusbaum C."/>
            <person name="Birren B."/>
        </authorList>
    </citation>
    <scope>NUCLEOTIDE SEQUENCE</scope>
    <source>
        <strain evidence="1">26406</strain>
    </source>
</reference>
<evidence type="ECO:0000313" key="1">
    <source>
        <dbReference type="EMBL" id="EXK23188.1"/>
    </source>
</evidence>
<name>W9Z4J9_FUSOX</name>